<proteinExistence type="predicted"/>
<comment type="caution">
    <text evidence="2">The sequence shown here is derived from an EMBL/GenBank/DDBJ whole genome shotgun (WGS) entry which is preliminary data.</text>
</comment>
<organism evidence="2 3">
    <name type="scientific">Portunus trituberculatus</name>
    <name type="common">Swimming crab</name>
    <name type="synonym">Neptunus trituberculatus</name>
    <dbReference type="NCBI Taxonomy" id="210409"/>
    <lineage>
        <taxon>Eukaryota</taxon>
        <taxon>Metazoa</taxon>
        <taxon>Ecdysozoa</taxon>
        <taxon>Arthropoda</taxon>
        <taxon>Crustacea</taxon>
        <taxon>Multicrustacea</taxon>
        <taxon>Malacostraca</taxon>
        <taxon>Eumalacostraca</taxon>
        <taxon>Eucarida</taxon>
        <taxon>Decapoda</taxon>
        <taxon>Pleocyemata</taxon>
        <taxon>Brachyura</taxon>
        <taxon>Eubrachyura</taxon>
        <taxon>Portunoidea</taxon>
        <taxon>Portunidae</taxon>
        <taxon>Portuninae</taxon>
        <taxon>Portunus</taxon>
    </lineage>
</organism>
<protein>
    <submittedName>
        <fullName evidence="2">Uncharacterized protein</fullName>
    </submittedName>
</protein>
<name>A0A5B7IS06_PORTR</name>
<reference evidence="2 3" key="1">
    <citation type="submission" date="2019-05" db="EMBL/GenBank/DDBJ databases">
        <title>Another draft genome of Portunus trituberculatus and its Hox gene families provides insights of decapod evolution.</title>
        <authorList>
            <person name="Jeong J.-H."/>
            <person name="Song I."/>
            <person name="Kim S."/>
            <person name="Choi T."/>
            <person name="Kim D."/>
            <person name="Ryu S."/>
            <person name="Kim W."/>
        </authorList>
    </citation>
    <scope>NUCLEOTIDE SEQUENCE [LARGE SCALE GENOMIC DNA]</scope>
    <source>
        <tissue evidence="2">Muscle</tissue>
    </source>
</reference>
<evidence type="ECO:0000313" key="2">
    <source>
        <dbReference type="EMBL" id="MPC84426.1"/>
    </source>
</evidence>
<feature type="region of interest" description="Disordered" evidence="1">
    <location>
        <begin position="107"/>
        <end position="146"/>
    </location>
</feature>
<evidence type="ECO:0000313" key="3">
    <source>
        <dbReference type="Proteomes" id="UP000324222"/>
    </source>
</evidence>
<gene>
    <name evidence="2" type="ORF">E2C01_079164</name>
</gene>
<dbReference type="AlphaFoldDB" id="A0A5B7IS06"/>
<keyword evidence="3" id="KW-1185">Reference proteome</keyword>
<evidence type="ECO:0000256" key="1">
    <source>
        <dbReference type="SAM" id="MobiDB-lite"/>
    </source>
</evidence>
<dbReference type="Proteomes" id="UP000324222">
    <property type="component" value="Unassembled WGS sequence"/>
</dbReference>
<feature type="compositionally biased region" description="Basic and acidic residues" evidence="1">
    <location>
        <begin position="137"/>
        <end position="146"/>
    </location>
</feature>
<accession>A0A5B7IS06</accession>
<sequence>MWHEEECVGGVCPITAADDRRVVPLFSRGAWPEKRGLVLRCVSYTGIQAEDGHVPSEKLGITPDHARGGSRAGTLLEGIIEGRLDRSQVADQSLQATYSFATCKPSETCLDPPGPLPPRPGLVRPGQAISVTSGTEAARRGEARSA</sequence>
<dbReference type="EMBL" id="VSRR010065423">
    <property type="protein sequence ID" value="MPC84426.1"/>
    <property type="molecule type" value="Genomic_DNA"/>
</dbReference>